<dbReference type="InterPro" id="IPR000089">
    <property type="entry name" value="Biotin_lipoyl"/>
</dbReference>
<dbReference type="Proteomes" id="UP000006732">
    <property type="component" value="Chromosome"/>
</dbReference>
<dbReference type="EMBL" id="CP000482">
    <property type="protein sequence ID" value="ABK98652.1"/>
    <property type="molecule type" value="Genomic_DNA"/>
</dbReference>
<dbReference type="PANTHER" id="PTHR23151">
    <property type="entry name" value="DIHYDROLIPOAMIDE ACETYL/SUCCINYL-TRANSFERASE-RELATED"/>
    <property type="match status" value="1"/>
</dbReference>
<evidence type="ECO:0000313" key="7">
    <source>
        <dbReference type="Proteomes" id="UP000006732"/>
    </source>
</evidence>
<dbReference type="PROSITE" id="PS50968">
    <property type="entry name" value="BIOTINYL_LIPOYL"/>
    <property type="match status" value="2"/>
</dbReference>
<keyword evidence="4" id="KW-0012">Acyltransferase</keyword>
<evidence type="ECO:0000256" key="1">
    <source>
        <dbReference type="ARBA" id="ARBA00001938"/>
    </source>
</evidence>
<dbReference type="Pfam" id="PF00198">
    <property type="entry name" value="2-oxoacid_dh"/>
    <property type="match status" value="1"/>
</dbReference>
<dbReference type="InterPro" id="IPR045257">
    <property type="entry name" value="E2/Pdx1"/>
</dbReference>
<organism evidence="6 7">
    <name type="scientific">Pelobacter propionicus (strain DSM 2379 / NBRC 103807 / OttBd1)</name>
    <dbReference type="NCBI Taxonomy" id="338966"/>
    <lineage>
        <taxon>Bacteria</taxon>
        <taxon>Pseudomonadati</taxon>
        <taxon>Thermodesulfobacteriota</taxon>
        <taxon>Desulfuromonadia</taxon>
        <taxon>Desulfuromonadales</taxon>
        <taxon>Desulfuromonadaceae</taxon>
        <taxon>Pelobacter</taxon>
    </lineage>
</organism>
<comment type="similarity">
    <text evidence="2 4">Belongs to the 2-oxoacid dehydrogenase family.</text>
</comment>
<evidence type="ECO:0000313" key="6">
    <source>
        <dbReference type="EMBL" id="ABK98652.1"/>
    </source>
</evidence>
<dbReference type="HOGENOM" id="CLU_016733_10_2_7"/>
<dbReference type="GO" id="GO:0016746">
    <property type="term" value="F:acyltransferase activity"/>
    <property type="evidence" value="ECO:0007669"/>
    <property type="project" value="UniProtKB-KW"/>
</dbReference>
<dbReference type="eggNOG" id="COG0508">
    <property type="taxonomic scope" value="Bacteria"/>
</dbReference>
<evidence type="ECO:0000256" key="3">
    <source>
        <dbReference type="ARBA" id="ARBA00022823"/>
    </source>
</evidence>
<dbReference type="InterPro" id="IPR011053">
    <property type="entry name" value="Single_hybrid_motif"/>
</dbReference>
<dbReference type="CDD" id="cd06849">
    <property type="entry name" value="lipoyl_domain"/>
    <property type="match status" value="2"/>
</dbReference>
<evidence type="ECO:0000256" key="4">
    <source>
        <dbReference type="RuleBase" id="RU003423"/>
    </source>
</evidence>
<name>A1AMT2_PELPD</name>
<dbReference type="InterPro" id="IPR023213">
    <property type="entry name" value="CAT-like_dom_sf"/>
</dbReference>
<keyword evidence="3 4" id="KW-0450">Lipoyl</keyword>
<keyword evidence="4" id="KW-0808">Transferase</keyword>
<protein>
    <recommendedName>
        <fullName evidence="4">Dihydrolipoamide acetyltransferase component of pyruvate dehydrogenase complex</fullName>
        <ecNumber evidence="4">2.3.1.-</ecNumber>
    </recommendedName>
</protein>
<dbReference type="STRING" id="338966.Ppro_1026"/>
<dbReference type="EC" id="2.3.1.-" evidence="4"/>
<dbReference type="Gene3D" id="2.40.50.100">
    <property type="match status" value="2"/>
</dbReference>
<gene>
    <name evidence="6" type="ordered locus">Ppro_1026</name>
</gene>
<dbReference type="Gene3D" id="3.30.559.10">
    <property type="entry name" value="Chloramphenicol acetyltransferase-like domain"/>
    <property type="match status" value="1"/>
</dbReference>
<dbReference type="PROSITE" id="PS00189">
    <property type="entry name" value="LIPOYL"/>
    <property type="match status" value="2"/>
</dbReference>
<dbReference type="Pfam" id="PF00364">
    <property type="entry name" value="Biotin_lipoyl"/>
    <property type="match status" value="2"/>
</dbReference>
<reference evidence="6 7" key="1">
    <citation type="submission" date="2006-10" db="EMBL/GenBank/DDBJ databases">
        <title>Complete sequence of chromosome of Pelobacter propionicus DSM 2379.</title>
        <authorList>
            <consortium name="US DOE Joint Genome Institute"/>
            <person name="Copeland A."/>
            <person name="Lucas S."/>
            <person name="Lapidus A."/>
            <person name="Barry K."/>
            <person name="Detter J.C."/>
            <person name="Glavina del Rio T."/>
            <person name="Hammon N."/>
            <person name="Israni S."/>
            <person name="Dalin E."/>
            <person name="Tice H."/>
            <person name="Pitluck S."/>
            <person name="Saunders E."/>
            <person name="Brettin T."/>
            <person name="Bruce D."/>
            <person name="Han C."/>
            <person name="Tapia R."/>
            <person name="Schmutz J."/>
            <person name="Larimer F."/>
            <person name="Land M."/>
            <person name="Hauser L."/>
            <person name="Kyrpides N."/>
            <person name="Kim E."/>
            <person name="Lovley D."/>
            <person name="Richardson P."/>
        </authorList>
    </citation>
    <scope>NUCLEOTIDE SEQUENCE [LARGE SCALE GENOMIC DNA]</scope>
    <source>
        <strain evidence="7">DSM 2379 / NBRC 103807 / OttBd1</strain>
    </source>
</reference>
<dbReference type="AlphaFoldDB" id="A1AMT2"/>
<comment type="cofactor">
    <cofactor evidence="1 4">
        <name>(R)-lipoate</name>
        <dbReference type="ChEBI" id="CHEBI:83088"/>
    </cofactor>
</comment>
<proteinExistence type="inferred from homology"/>
<feature type="domain" description="Lipoyl-binding" evidence="5">
    <location>
        <begin position="1"/>
        <end position="71"/>
    </location>
</feature>
<feature type="domain" description="Lipoyl-binding" evidence="5">
    <location>
        <begin position="108"/>
        <end position="183"/>
    </location>
</feature>
<dbReference type="SUPFAM" id="SSF51230">
    <property type="entry name" value="Single hybrid motif"/>
    <property type="match status" value="2"/>
</dbReference>
<dbReference type="PANTHER" id="PTHR23151:SF90">
    <property type="entry name" value="DIHYDROLIPOYLLYSINE-RESIDUE ACETYLTRANSFERASE COMPONENT OF PYRUVATE DEHYDROGENASE COMPLEX, MITOCHONDRIAL-RELATED"/>
    <property type="match status" value="1"/>
</dbReference>
<evidence type="ECO:0000259" key="5">
    <source>
        <dbReference type="PROSITE" id="PS50968"/>
    </source>
</evidence>
<keyword evidence="7" id="KW-1185">Reference proteome</keyword>
<dbReference type="InterPro" id="IPR001078">
    <property type="entry name" value="2-oxoacid_DH_actylTfrase"/>
</dbReference>
<accession>A1AMT2</accession>
<dbReference type="SUPFAM" id="SSF52777">
    <property type="entry name" value="CoA-dependent acyltransferases"/>
    <property type="match status" value="1"/>
</dbReference>
<sequence>MPKWGLTMEEGTLAKWLIDEGSQIEPGMAIAEVETDKIVNVMEANQSGVLAKQIADEGDVLPVGALIGVITQGDAAESAIADFIANFGSDEEAAPAEESACSAASDDIYCLTMPKWGLTMEEGTLVKWLIDEGTQIELGMSIAEVETDKIVNVLEATHAGILRRKIADEGDELPVGALLGVIADASVSDQAIDAFLAGGATETAAEDASVPAAEEPQAESAAAGQILDGSLPLEGMRAAISKTVTTSWTTIPHYMVTVAIDMGRAEALSSAQKQAGKRVSINDMLIKASALAIGKYPLINAAFSGKNITLHGDVNVAMAIGLEEGVIMPVIRECQKLPVQQIGERSRELVALAKEGKLGSAELSGGTFAISNMGMLGVEDFIAIVPPNLSAILAVGMVKDEPVVRDGQVVAARMMRVTVSADHRVHDGAYAAKFLGELKGILEAPETILA</sequence>
<dbReference type="InterPro" id="IPR003016">
    <property type="entry name" value="2-oxoA_DH_lipoyl-BS"/>
</dbReference>
<dbReference type="KEGG" id="ppd:Ppro_1026"/>
<dbReference type="GO" id="GO:0006086">
    <property type="term" value="P:pyruvate decarboxylation to acetyl-CoA"/>
    <property type="evidence" value="ECO:0007669"/>
    <property type="project" value="InterPro"/>
</dbReference>
<evidence type="ECO:0000256" key="2">
    <source>
        <dbReference type="ARBA" id="ARBA00007317"/>
    </source>
</evidence>
<dbReference type="GO" id="GO:0045254">
    <property type="term" value="C:pyruvate dehydrogenase complex"/>
    <property type="evidence" value="ECO:0007669"/>
    <property type="project" value="InterPro"/>
</dbReference>